<organism evidence="1 2">
    <name type="scientific">Pantoea brenneri</name>
    <dbReference type="NCBI Taxonomy" id="472694"/>
    <lineage>
        <taxon>Bacteria</taxon>
        <taxon>Pseudomonadati</taxon>
        <taxon>Pseudomonadota</taxon>
        <taxon>Gammaproteobacteria</taxon>
        <taxon>Enterobacterales</taxon>
        <taxon>Erwiniaceae</taxon>
        <taxon>Pantoea</taxon>
    </lineage>
</organism>
<dbReference type="EMBL" id="CABWMH010000008">
    <property type="protein sequence ID" value="VXB62585.1"/>
    <property type="molecule type" value="Genomic_DNA"/>
</dbReference>
<dbReference type="Proteomes" id="UP000433737">
    <property type="component" value="Unassembled WGS sequence"/>
</dbReference>
<comment type="caution">
    <text evidence="1">The sequence shown here is derived from an EMBL/GenBank/DDBJ whole genome shotgun (WGS) entry which is preliminary data.</text>
</comment>
<name>A0AAX3J4L7_9GAMM</name>
<evidence type="ECO:0000313" key="1">
    <source>
        <dbReference type="EMBL" id="VXB62585.1"/>
    </source>
</evidence>
<accession>A0AAX3J4L7</accession>
<dbReference type="AlphaFoldDB" id="A0AAX3J4L7"/>
<protein>
    <submittedName>
        <fullName evidence="1">Uncharacterized protein</fullName>
    </submittedName>
</protein>
<reference evidence="1 2" key="1">
    <citation type="submission" date="2019-10" db="EMBL/GenBank/DDBJ databases">
        <authorList>
            <person name="Karimi E."/>
        </authorList>
    </citation>
    <scope>NUCLEOTIDE SEQUENCE [LARGE SCALE GENOMIC DNA]</scope>
    <source>
        <strain evidence="1">Pantoea sp. 111</strain>
    </source>
</reference>
<proteinExistence type="predicted"/>
<sequence>MLKHNKICTLKLIFISLALKIKQAKPLRFAYNYTQIIQ</sequence>
<gene>
    <name evidence="1" type="ORF">PANT111_160226</name>
</gene>
<evidence type="ECO:0000313" key="2">
    <source>
        <dbReference type="Proteomes" id="UP000433737"/>
    </source>
</evidence>